<comment type="caution">
    <text evidence="1">The sequence shown here is derived from an EMBL/GenBank/DDBJ whole genome shotgun (WGS) entry which is preliminary data.</text>
</comment>
<proteinExistence type="predicted"/>
<evidence type="ECO:0000313" key="1">
    <source>
        <dbReference type="EMBL" id="OCA77139.1"/>
    </source>
</evidence>
<protein>
    <submittedName>
        <fullName evidence="1">Uncharacterized protein</fullName>
    </submittedName>
</protein>
<reference evidence="1 2" key="1">
    <citation type="submission" date="2016-07" db="EMBL/GenBank/DDBJ databases">
        <authorList>
            <person name="Jeong J.-J."/>
            <person name="Kim D.W."/>
            <person name="Sang M.K."/>
            <person name="Choi I.-G."/>
            <person name="Kim K.D."/>
        </authorList>
    </citation>
    <scope>NUCLEOTIDE SEQUENCE [LARGE SCALE GENOMIC DNA]</scope>
    <source>
        <strain evidence="1 2">UTM-3</strain>
    </source>
</reference>
<keyword evidence="2" id="KW-1185">Reference proteome</keyword>
<name>A0A1B8ZZW1_9FLAO</name>
<dbReference type="Proteomes" id="UP000092651">
    <property type="component" value="Unassembled WGS sequence"/>
</dbReference>
<organism evidence="1 2">
    <name type="scientific">Chryseobacterium artocarpi</name>
    <dbReference type="NCBI Taxonomy" id="1414727"/>
    <lineage>
        <taxon>Bacteria</taxon>
        <taxon>Pseudomonadati</taxon>
        <taxon>Bacteroidota</taxon>
        <taxon>Flavobacteriia</taxon>
        <taxon>Flavobacteriales</taxon>
        <taxon>Weeksellaceae</taxon>
        <taxon>Chryseobacterium group</taxon>
        <taxon>Chryseobacterium</taxon>
    </lineage>
</organism>
<dbReference type="OrthoDB" id="770429at2"/>
<accession>A0A1B8ZZW1</accession>
<dbReference type="AlphaFoldDB" id="A0A1B8ZZW1"/>
<sequence>MMKKKIDTEYRALTIIADMVIRFGTLHILNISTADTETLQSVRDNLEKIIKQNGYRMNYDRNIKSPLIKS</sequence>
<gene>
    <name evidence="1" type="ORF">BBI01_01360</name>
</gene>
<dbReference type="EMBL" id="MAYH01000001">
    <property type="protein sequence ID" value="OCA77139.1"/>
    <property type="molecule type" value="Genomic_DNA"/>
</dbReference>
<evidence type="ECO:0000313" key="2">
    <source>
        <dbReference type="Proteomes" id="UP000092651"/>
    </source>
</evidence>
<dbReference type="RefSeq" id="WP_065392893.1">
    <property type="nucleotide sequence ID" value="NZ_MAYH01000001.1"/>
</dbReference>